<proteinExistence type="predicted"/>
<protein>
    <submittedName>
        <fullName evidence="2">Uncharacterized protein</fullName>
    </submittedName>
</protein>
<name>A0A164NZ47_9AGAM</name>
<dbReference type="Proteomes" id="UP000076722">
    <property type="component" value="Unassembled WGS sequence"/>
</dbReference>
<keyword evidence="3" id="KW-1185">Reference proteome</keyword>
<dbReference type="EMBL" id="KV419439">
    <property type="protein sequence ID" value="KZS88189.1"/>
    <property type="molecule type" value="Genomic_DNA"/>
</dbReference>
<organism evidence="2 3">
    <name type="scientific">Sistotremastrum niveocremeum HHB9708</name>
    <dbReference type="NCBI Taxonomy" id="1314777"/>
    <lineage>
        <taxon>Eukaryota</taxon>
        <taxon>Fungi</taxon>
        <taxon>Dikarya</taxon>
        <taxon>Basidiomycota</taxon>
        <taxon>Agaricomycotina</taxon>
        <taxon>Agaricomycetes</taxon>
        <taxon>Sistotremastrales</taxon>
        <taxon>Sistotremastraceae</taxon>
        <taxon>Sertulicium</taxon>
        <taxon>Sertulicium niveocremeum</taxon>
    </lineage>
</organism>
<gene>
    <name evidence="2" type="ORF">SISNIDRAFT_490370</name>
</gene>
<sequence length="376" mass="43448">MARKKHTGQWRSAWRRPDRPTPKTHKVIVYHPFLDRKSERMHLPPTSSACGGTRSDEWVALVHWLRCVFGKGNVARVTYYSEFERDDKIVVWLSQGTQIDHMLGSHRWSEFLLSPREHERDQESLIHRYSPKVDGEISTTRSASDNLYDLTIRDPGHFRITRPYPFPIPTSREEVKPEPVEDVKPTRIKLDEQDEGIFMPLHYLILFNPIGLKVNNPSDLSGVIAWLEHRDLFGPFAVQAFWARILDPRLIVSVSCPTNVLFRVLGTHVWKDCISNCPSDQEDDESEVLLLIERLRTSEALAHDGWQKLELHRTSSPLLQFVEPYPDSEKRARFAHMENLAVGLAETFHGVHVSASEGFGFVKEEIKEEKLDLFLS</sequence>
<evidence type="ECO:0000313" key="3">
    <source>
        <dbReference type="Proteomes" id="UP000076722"/>
    </source>
</evidence>
<feature type="region of interest" description="Disordered" evidence="1">
    <location>
        <begin position="1"/>
        <end position="22"/>
    </location>
</feature>
<evidence type="ECO:0000256" key="1">
    <source>
        <dbReference type="SAM" id="MobiDB-lite"/>
    </source>
</evidence>
<evidence type="ECO:0000313" key="2">
    <source>
        <dbReference type="EMBL" id="KZS88189.1"/>
    </source>
</evidence>
<accession>A0A164NZ47</accession>
<dbReference type="AlphaFoldDB" id="A0A164NZ47"/>
<reference evidence="2 3" key="1">
    <citation type="journal article" date="2016" name="Mol. Biol. Evol.">
        <title>Comparative Genomics of Early-Diverging Mushroom-Forming Fungi Provides Insights into the Origins of Lignocellulose Decay Capabilities.</title>
        <authorList>
            <person name="Nagy L.G."/>
            <person name="Riley R."/>
            <person name="Tritt A."/>
            <person name="Adam C."/>
            <person name="Daum C."/>
            <person name="Floudas D."/>
            <person name="Sun H."/>
            <person name="Yadav J.S."/>
            <person name="Pangilinan J."/>
            <person name="Larsson K.H."/>
            <person name="Matsuura K."/>
            <person name="Barry K."/>
            <person name="Labutti K."/>
            <person name="Kuo R."/>
            <person name="Ohm R.A."/>
            <person name="Bhattacharya S.S."/>
            <person name="Shirouzu T."/>
            <person name="Yoshinaga Y."/>
            <person name="Martin F.M."/>
            <person name="Grigoriev I.V."/>
            <person name="Hibbett D.S."/>
        </authorList>
    </citation>
    <scope>NUCLEOTIDE SEQUENCE [LARGE SCALE GENOMIC DNA]</scope>
    <source>
        <strain evidence="2 3">HHB9708</strain>
    </source>
</reference>